<proteinExistence type="predicted"/>
<dbReference type="AlphaFoldDB" id="A0A022W3U5"/>
<reference evidence="1" key="1">
    <citation type="submission" date="2014-02" db="EMBL/GenBank/DDBJ databases">
        <title>The Genome Sequence of Trichophyton rubrum (morphotype fischeri) CBS 288.86.</title>
        <authorList>
            <consortium name="The Broad Institute Genomics Platform"/>
            <person name="Cuomo C.A."/>
            <person name="White T.C."/>
            <person name="Graser Y."/>
            <person name="Martinez-Rossi N."/>
            <person name="Heitman J."/>
            <person name="Young S.K."/>
            <person name="Zeng Q."/>
            <person name="Gargeya S."/>
            <person name="Abouelleil A."/>
            <person name="Alvarado L."/>
            <person name="Chapman S.B."/>
            <person name="Gainer-Dewar J."/>
            <person name="Goldberg J."/>
            <person name="Griggs A."/>
            <person name="Gujja S."/>
            <person name="Hansen M."/>
            <person name="Howarth C."/>
            <person name="Imamovic A."/>
            <person name="Larimer J."/>
            <person name="Martinez D."/>
            <person name="Murphy C."/>
            <person name="Pearson M.D."/>
            <person name="Persinoti G."/>
            <person name="Poon T."/>
            <person name="Priest M."/>
            <person name="Roberts A.D."/>
            <person name="Saif S."/>
            <person name="Shea T.D."/>
            <person name="Sykes S.N."/>
            <person name="Wortman J."/>
            <person name="Nusbaum C."/>
            <person name="Birren B."/>
        </authorList>
    </citation>
    <scope>NUCLEOTIDE SEQUENCE [LARGE SCALE GENOMIC DNA]</scope>
    <source>
        <strain evidence="1">CBS 288.86</strain>
    </source>
</reference>
<gene>
    <name evidence="1" type="ORF">H103_03960</name>
</gene>
<dbReference type="EMBL" id="KK207831">
    <property type="protein sequence ID" value="EZF53032.1"/>
    <property type="molecule type" value="Genomic_DNA"/>
</dbReference>
<name>A0A022W3U5_TRIRU</name>
<dbReference type="HOGENOM" id="CLU_1571739_0_0_1"/>
<evidence type="ECO:0000313" key="1">
    <source>
        <dbReference type="EMBL" id="EZF53032.1"/>
    </source>
</evidence>
<protein>
    <submittedName>
        <fullName evidence="1">Uncharacterized protein</fullName>
    </submittedName>
</protein>
<accession>A0A022W3U5</accession>
<dbReference type="Proteomes" id="UP000023758">
    <property type="component" value="Unassembled WGS sequence"/>
</dbReference>
<organism evidence="1">
    <name type="scientific">Trichophyton rubrum CBS 288.86</name>
    <dbReference type="NCBI Taxonomy" id="1215330"/>
    <lineage>
        <taxon>Eukaryota</taxon>
        <taxon>Fungi</taxon>
        <taxon>Dikarya</taxon>
        <taxon>Ascomycota</taxon>
        <taxon>Pezizomycotina</taxon>
        <taxon>Eurotiomycetes</taxon>
        <taxon>Eurotiomycetidae</taxon>
        <taxon>Onygenales</taxon>
        <taxon>Arthrodermataceae</taxon>
        <taxon>Trichophyton</taxon>
    </lineage>
</organism>
<sequence length="170" mass="18539">MIHLLGHADPTVAQGTLYMLSLGSQMSPAAILLSSLPPPCRSLSSSSSAFLFCEVKIKSYHVMHDLHAESAVAVETSGESTNRKAESNEQLLLNQIIVRISNIFPDNNRQDNTDTASLPASTASLLSDHDHAPCMIWTAIDCLLRPCLSHPHSFLPQRDIPHPLGRDTPH</sequence>